<gene>
    <name evidence="3" type="ORF">CVLEPA_LOCUS1447</name>
</gene>
<name>A0ABP0EYE2_CLALP</name>
<dbReference type="InterPro" id="IPR029071">
    <property type="entry name" value="Ubiquitin-like_domsf"/>
</dbReference>
<proteinExistence type="predicted"/>
<dbReference type="Pfam" id="PF00240">
    <property type="entry name" value="ubiquitin"/>
    <property type="match status" value="1"/>
</dbReference>
<dbReference type="PROSITE" id="PS50096">
    <property type="entry name" value="IQ"/>
    <property type="match status" value="1"/>
</dbReference>
<dbReference type="InterPro" id="IPR057887">
    <property type="entry name" value="IQUB_helical"/>
</dbReference>
<dbReference type="PANTHER" id="PTHR21074:SF0">
    <property type="entry name" value="IQ AND UBIQUITIN-LIKE DOMAIN-CONTAINING PROTEIN"/>
    <property type="match status" value="1"/>
</dbReference>
<feature type="domain" description="Ubiquitin-like" evidence="2">
    <location>
        <begin position="124"/>
        <end position="200"/>
    </location>
</feature>
<accession>A0ABP0EYE2</accession>
<feature type="region of interest" description="Disordered" evidence="1">
    <location>
        <begin position="1"/>
        <end position="105"/>
    </location>
</feature>
<protein>
    <recommendedName>
        <fullName evidence="2">Ubiquitin-like domain-containing protein</fullName>
    </recommendedName>
</protein>
<dbReference type="Gene3D" id="3.10.20.90">
    <property type="entry name" value="Phosphatidylinositol 3-kinase Catalytic Subunit, Chain A, domain 1"/>
    <property type="match status" value="1"/>
</dbReference>
<feature type="compositionally biased region" description="Low complexity" evidence="1">
    <location>
        <begin position="24"/>
        <end position="40"/>
    </location>
</feature>
<evidence type="ECO:0000256" key="1">
    <source>
        <dbReference type="SAM" id="MobiDB-lite"/>
    </source>
</evidence>
<dbReference type="InterPro" id="IPR037695">
    <property type="entry name" value="IQUB"/>
</dbReference>
<reference evidence="3 4" key="1">
    <citation type="submission" date="2024-02" db="EMBL/GenBank/DDBJ databases">
        <authorList>
            <person name="Daric V."/>
            <person name="Darras S."/>
        </authorList>
    </citation>
    <scope>NUCLEOTIDE SEQUENCE [LARGE SCALE GENOMIC DNA]</scope>
</reference>
<evidence type="ECO:0000313" key="4">
    <source>
        <dbReference type="Proteomes" id="UP001642483"/>
    </source>
</evidence>
<sequence>MSEEVRAEPTEEQQENTVSDIAATEVVSSNVVESTEPETSAKADTSGEDATATSQPQESTPDEDSQKPEAAAEEVKVSDPSVTDEATTERSEFPDTARAEEAATAATDVTKEETEVTEAKDATATVKFQLLPSKQVVTIASPINLTVQQLSVQLAEEIKVSTDVLQFSHDGKPLSETITLKELDVQPNGTIRLEVTSSNPEQVPLKSSPTREQPGTSDVITVRLIKESNDYDDVVVEIERYTRKKPFLGGFRHKFTGVEYHHASAQTASKITIPTKVEKFTRDCQTVFEKNKPSQTTNTTSTQMTKIGCYVSTQHDKVIIAGRYTTYQEYFERQLKAVIVLQSYFRRWQARNVVYELKLDRDRRLKWEQDEEIKKRREKDTRIKKEFERRMNPKTKEDFDLLYAALEKWRLEELGHINEELDGPERKAALCALLEQETQLIASIGRHKLEATKDSKEKTIVRFLDKAASPKRWKAYDGRYTEMDTQFTIRAKEMRDIYNSINMKYLTQDERLDVLLTLKHTVKEHDCKLTREIIELIDREADLLMRGVSETNLDGLRKRISTLFLQYCKNPLFNPEAARLLKVPQDPSTLRRDIYFCPSANQYLPSTEFKITANSRAVGKCRKVQELDNAARTRQDFSHYRIMLRNLRRTEESYGDNSKIAYLIQEKDLQYLVENVWAAQSILSAWDDLYDLVLVRWDKDEEWSPWNCILLTKDEAMSHARLDHLHEAYGQVFIHKIKNKHTLARIYFSRIPGMSEQLRKKTTGSQRLPGPGKVVGTNPLNAF</sequence>
<evidence type="ECO:0000259" key="2">
    <source>
        <dbReference type="PROSITE" id="PS50053"/>
    </source>
</evidence>
<dbReference type="Pfam" id="PF25805">
    <property type="entry name" value="IQUB"/>
    <property type="match status" value="1"/>
</dbReference>
<dbReference type="InterPro" id="IPR000626">
    <property type="entry name" value="Ubiquitin-like_dom"/>
</dbReference>
<feature type="compositionally biased region" description="Basic and acidic residues" evidence="1">
    <location>
        <begin position="87"/>
        <end position="101"/>
    </location>
</feature>
<dbReference type="Proteomes" id="UP001642483">
    <property type="component" value="Unassembled WGS sequence"/>
</dbReference>
<dbReference type="SUPFAM" id="SSF54236">
    <property type="entry name" value="Ubiquitin-like"/>
    <property type="match status" value="1"/>
</dbReference>
<organism evidence="3 4">
    <name type="scientific">Clavelina lepadiformis</name>
    <name type="common">Light-bulb sea squirt</name>
    <name type="synonym">Ascidia lepadiformis</name>
    <dbReference type="NCBI Taxonomy" id="159417"/>
    <lineage>
        <taxon>Eukaryota</taxon>
        <taxon>Metazoa</taxon>
        <taxon>Chordata</taxon>
        <taxon>Tunicata</taxon>
        <taxon>Ascidiacea</taxon>
        <taxon>Aplousobranchia</taxon>
        <taxon>Clavelinidae</taxon>
        <taxon>Clavelina</taxon>
    </lineage>
</organism>
<evidence type="ECO:0000313" key="3">
    <source>
        <dbReference type="EMBL" id="CAK8672503.1"/>
    </source>
</evidence>
<keyword evidence="4" id="KW-1185">Reference proteome</keyword>
<dbReference type="PANTHER" id="PTHR21074">
    <property type="entry name" value="IQ AND UBIQUITIN-LIKE DOMAIN-CONTAINING PROTEIN"/>
    <property type="match status" value="1"/>
</dbReference>
<comment type="caution">
    <text evidence="3">The sequence shown here is derived from an EMBL/GenBank/DDBJ whole genome shotgun (WGS) entry which is preliminary data.</text>
</comment>
<dbReference type="PROSITE" id="PS50053">
    <property type="entry name" value="UBIQUITIN_2"/>
    <property type="match status" value="1"/>
</dbReference>
<dbReference type="EMBL" id="CAWYQH010000001">
    <property type="protein sequence ID" value="CAK8672503.1"/>
    <property type="molecule type" value="Genomic_DNA"/>
</dbReference>